<protein>
    <submittedName>
        <fullName evidence="1">Uncharacterized protein</fullName>
    </submittedName>
</protein>
<organism evidence="1 2">
    <name type="scientific">Rhodococcus wratislaviensis</name>
    <name type="common">Tsukamurella wratislaviensis</name>
    <dbReference type="NCBI Taxonomy" id="44752"/>
    <lineage>
        <taxon>Bacteria</taxon>
        <taxon>Bacillati</taxon>
        <taxon>Actinomycetota</taxon>
        <taxon>Actinomycetes</taxon>
        <taxon>Mycobacteriales</taxon>
        <taxon>Nocardiaceae</taxon>
        <taxon>Rhodococcus</taxon>
    </lineage>
</organism>
<evidence type="ECO:0000313" key="1">
    <source>
        <dbReference type="EMBL" id="GCE36438.1"/>
    </source>
</evidence>
<accession>A0A402BYL9</accession>
<reference evidence="1 2" key="1">
    <citation type="submission" date="2018-11" db="EMBL/GenBank/DDBJ databases">
        <title>Microbial catabolism of amino acid.</title>
        <authorList>
            <person name="Hibi M."/>
            <person name="Ogawa J."/>
        </authorList>
    </citation>
    <scope>NUCLEOTIDE SEQUENCE [LARGE SCALE GENOMIC DNA]</scope>
    <source>
        <strain evidence="1 2">C31-06</strain>
    </source>
</reference>
<dbReference type="EMBL" id="BHYM01000002">
    <property type="protein sequence ID" value="GCE36438.1"/>
    <property type="molecule type" value="Genomic_DNA"/>
</dbReference>
<comment type="caution">
    <text evidence="1">The sequence shown here is derived from an EMBL/GenBank/DDBJ whole genome shotgun (WGS) entry which is preliminary data.</text>
</comment>
<name>A0A402BYL9_RHOWR</name>
<dbReference type="Proteomes" id="UP000287519">
    <property type="component" value="Unassembled WGS sequence"/>
</dbReference>
<dbReference type="AlphaFoldDB" id="A0A402BYL9"/>
<gene>
    <name evidence="1" type="ORF">Rhow_001804</name>
</gene>
<keyword evidence="2" id="KW-1185">Reference proteome</keyword>
<sequence>MNRIDDMAVSNSECRCGHTFAAHEHYRKGTSCAMCDCPKFRRPFPRLIGKLVGR</sequence>
<evidence type="ECO:0000313" key="2">
    <source>
        <dbReference type="Proteomes" id="UP000287519"/>
    </source>
</evidence>
<proteinExistence type="predicted"/>